<evidence type="ECO:0000313" key="7">
    <source>
        <dbReference type="Proteomes" id="UP000512286"/>
    </source>
</evidence>
<comment type="similarity">
    <text evidence="2 5">Belongs to the DegT/DnrJ/EryC1 family.</text>
</comment>
<proteinExistence type="inferred from homology"/>
<dbReference type="Proteomes" id="UP000512286">
    <property type="component" value="Chromosome"/>
</dbReference>
<dbReference type="InterPro" id="IPR015421">
    <property type="entry name" value="PyrdxlP-dep_Trfase_major"/>
</dbReference>
<dbReference type="AlphaFoldDB" id="A0A7D6ZFY3"/>
<dbReference type="PANTHER" id="PTHR30244">
    <property type="entry name" value="TRANSAMINASE"/>
    <property type="match status" value="1"/>
</dbReference>
<evidence type="ECO:0000256" key="4">
    <source>
        <dbReference type="PIRSR" id="PIRSR000390-2"/>
    </source>
</evidence>
<dbReference type="RefSeq" id="WP_181601048.1">
    <property type="nucleotide sequence ID" value="NZ_CP059378.1"/>
</dbReference>
<dbReference type="KEGG" id="cint:HZF06_16945"/>
<evidence type="ECO:0000256" key="5">
    <source>
        <dbReference type="RuleBase" id="RU004508"/>
    </source>
</evidence>
<keyword evidence="6" id="KW-0808">Transferase</keyword>
<dbReference type="GO" id="GO:0008483">
    <property type="term" value="F:transaminase activity"/>
    <property type="evidence" value="ECO:0007669"/>
    <property type="project" value="UniProtKB-KW"/>
</dbReference>
<evidence type="ECO:0000256" key="1">
    <source>
        <dbReference type="ARBA" id="ARBA00022898"/>
    </source>
</evidence>
<organism evidence="6 7">
    <name type="scientific">Clostridium intestinale</name>
    <dbReference type="NCBI Taxonomy" id="36845"/>
    <lineage>
        <taxon>Bacteria</taxon>
        <taxon>Bacillati</taxon>
        <taxon>Bacillota</taxon>
        <taxon>Clostridia</taxon>
        <taxon>Eubacteriales</taxon>
        <taxon>Clostridiaceae</taxon>
        <taxon>Clostridium</taxon>
    </lineage>
</organism>
<evidence type="ECO:0000256" key="3">
    <source>
        <dbReference type="PIRSR" id="PIRSR000390-1"/>
    </source>
</evidence>
<keyword evidence="1 4" id="KW-0663">Pyridoxal phosphate</keyword>
<dbReference type="InterPro" id="IPR015424">
    <property type="entry name" value="PyrdxlP-dep_Trfase"/>
</dbReference>
<gene>
    <name evidence="6" type="ORF">HZF06_16945</name>
</gene>
<dbReference type="SUPFAM" id="SSF53383">
    <property type="entry name" value="PLP-dependent transferases"/>
    <property type="match status" value="1"/>
</dbReference>
<feature type="active site" description="Proton acceptor" evidence="3">
    <location>
        <position position="181"/>
    </location>
</feature>
<accession>A0A7D6ZFY3</accession>
<name>A0A7D6ZFY3_9CLOT</name>
<dbReference type="PIRSF" id="PIRSF000390">
    <property type="entry name" value="PLP_StrS"/>
    <property type="match status" value="1"/>
</dbReference>
<keyword evidence="6" id="KW-0032">Aminotransferase</keyword>
<dbReference type="PANTHER" id="PTHR30244:SF9">
    <property type="entry name" value="PROTEIN RV3402C"/>
    <property type="match status" value="1"/>
</dbReference>
<reference evidence="6 7" key="1">
    <citation type="submission" date="2020-07" db="EMBL/GenBank/DDBJ databases">
        <title>Electron transfer.</title>
        <authorList>
            <person name="Huang L."/>
            <person name="Liu X."/>
            <person name="Zhou S."/>
        </authorList>
    </citation>
    <scope>NUCLEOTIDE SEQUENCE [LARGE SCALE GENOMIC DNA]</scope>
    <source>
        <strain evidence="6 7">Lx1</strain>
    </source>
</reference>
<evidence type="ECO:0000313" key="6">
    <source>
        <dbReference type="EMBL" id="QLY78759.1"/>
    </source>
</evidence>
<protein>
    <submittedName>
        <fullName evidence="6">DegT/DnrJ/EryC1/StrS family aminotransferase</fullName>
    </submittedName>
</protein>
<feature type="modified residue" description="N6-(pyridoxal phosphate)lysine" evidence="4">
    <location>
        <position position="181"/>
    </location>
</feature>
<dbReference type="GO" id="GO:0000271">
    <property type="term" value="P:polysaccharide biosynthetic process"/>
    <property type="evidence" value="ECO:0007669"/>
    <property type="project" value="TreeGrafter"/>
</dbReference>
<dbReference type="Gene3D" id="3.40.640.10">
    <property type="entry name" value="Type I PLP-dependent aspartate aminotransferase-like (Major domain)"/>
    <property type="match status" value="1"/>
</dbReference>
<dbReference type="Pfam" id="PF01041">
    <property type="entry name" value="DegT_DnrJ_EryC1"/>
    <property type="match status" value="1"/>
</dbReference>
<dbReference type="CDD" id="cd00616">
    <property type="entry name" value="AHBA_syn"/>
    <property type="match status" value="1"/>
</dbReference>
<sequence length="357" mass="40933">MINVTKTYLPNLDKYKNYVEKIFESGWLTNNGQFVKLLQERLEAYLGVEHVILVSNGTLALQVAYKALELTGDVITTPFSFVATTSTLIWENLNPIFVDIDKETFNIDSNKIESSITERTSAIVPVHVFGNPCDVEKISEVATKNNLKVIYDASHAFNIKYKNDSILNYGDISTLSFHSTKIFHTIEGGAIIVKNHKLYEKIKLMINFGISGPDRVECLGINCKMNEFQAAMGLCILDDMDSILKSREEVSSYYRNNLSKKLKMQKHEDYVTQNYSYFPVVFESEKILVKIKEQLNNNDIFPRRYFYPSLDTLSYINNDKSLPISFDLANRILCLPIYESMYHDELDKIVKIINSSL</sequence>
<dbReference type="EMBL" id="CP059378">
    <property type="protein sequence ID" value="QLY78759.1"/>
    <property type="molecule type" value="Genomic_DNA"/>
</dbReference>
<evidence type="ECO:0000256" key="2">
    <source>
        <dbReference type="ARBA" id="ARBA00037999"/>
    </source>
</evidence>
<dbReference type="GO" id="GO:0030170">
    <property type="term" value="F:pyridoxal phosphate binding"/>
    <property type="evidence" value="ECO:0007669"/>
    <property type="project" value="TreeGrafter"/>
</dbReference>
<dbReference type="InterPro" id="IPR000653">
    <property type="entry name" value="DegT/StrS_aminotransferase"/>
</dbReference>